<proteinExistence type="predicted"/>
<dbReference type="AlphaFoldDB" id="A0A1B2HTJ5"/>
<gene>
    <name evidence="1" type="ORF">BBK82_38600</name>
</gene>
<dbReference type="Proteomes" id="UP000093053">
    <property type="component" value="Chromosome"/>
</dbReference>
<dbReference type="OrthoDB" id="5195592at2"/>
<evidence type="ECO:0000313" key="1">
    <source>
        <dbReference type="EMBL" id="ANZ41018.1"/>
    </source>
</evidence>
<organism evidence="1 2">
    <name type="scientific">Lentzea guizhouensis</name>
    <dbReference type="NCBI Taxonomy" id="1586287"/>
    <lineage>
        <taxon>Bacteria</taxon>
        <taxon>Bacillati</taxon>
        <taxon>Actinomycetota</taxon>
        <taxon>Actinomycetes</taxon>
        <taxon>Pseudonocardiales</taxon>
        <taxon>Pseudonocardiaceae</taxon>
        <taxon>Lentzea</taxon>
    </lineage>
</organism>
<protein>
    <recommendedName>
        <fullName evidence="3">FXSXX-COOH protein</fullName>
    </recommendedName>
</protein>
<evidence type="ECO:0000313" key="2">
    <source>
        <dbReference type="Proteomes" id="UP000093053"/>
    </source>
</evidence>
<dbReference type="RefSeq" id="WP_065919355.1">
    <property type="nucleotide sequence ID" value="NZ_CP016793.1"/>
</dbReference>
<dbReference type="STRING" id="1586287.BBK82_38600"/>
<evidence type="ECO:0008006" key="3">
    <source>
        <dbReference type="Google" id="ProtNLM"/>
    </source>
</evidence>
<dbReference type="EMBL" id="CP016793">
    <property type="protein sequence ID" value="ANZ41018.1"/>
    <property type="molecule type" value="Genomic_DNA"/>
</dbReference>
<accession>A0A1B2HTJ5</accession>
<name>A0A1B2HTJ5_9PSEU</name>
<reference evidence="1 2" key="1">
    <citation type="submission" date="2016-07" db="EMBL/GenBank/DDBJ databases">
        <title>Complete genome sequence of the Lentzea guizhouensis DHS C013.</title>
        <authorList>
            <person name="Cao C."/>
        </authorList>
    </citation>
    <scope>NUCLEOTIDE SEQUENCE [LARGE SCALE GENOMIC DNA]</scope>
    <source>
        <strain evidence="1 2">DHS C013</strain>
    </source>
</reference>
<keyword evidence="2" id="KW-1185">Reference proteome</keyword>
<dbReference type="KEGG" id="led:BBK82_38600"/>
<sequence>MTSRRLTPADCVAALPEPELDLPPGLRDDVRAIDLRHAALVIAELDHAEETALVLARLRPGPSAGTR</sequence>